<dbReference type="Proteomes" id="UP000177269">
    <property type="component" value="Unassembled WGS sequence"/>
</dbReference>
<dbReference type="Gene3D" id="3.40.710.10">
    <property type="entry name" value="DD-peptidase/beta-lactamase superfamily"/>
    <property type="match status" value="1"/>
</dbReference>
<keyword evidence="5" id="KW-0121">Carboxypeptidase</keyword>
<dbReference type="PANTHER" id="PTHR32282">
    <property type="entry name" value="BINDING PROTEIN TRANSPEPTIDASE, PUTATIVE-RELATED"/>
    <property type="match status" value="1"/>
</dbReference>
<dbReference type="GO" id="GO:0008955">
    <property type="term" value="F:peptidoglycan glycosyltransferase activity"/>
    <property type="evidence" value="ECO:0007669"/>
    <property type="project" value="UniProtKB-EC"/>
</dbReference>
<evidence type="ECO:0000256" key="14">
    <source>
        <dbReference type="ARBA" id="ARBA00023316"/>
    </source>
</evidence>
<evidence type="ECO:0000256" key="15">
    <source>
        <dbReference type="ARBA" id="ARBA00034000"/>
    </source>
</evidence>
<keyword evidence="11" id="KW-0573">Peptidoglycan synthesis</keyword>
<comment type="caution">
    <text evidence="19">The sequence shown here is derived from an EMBL/GenBank/DDBJ whole genome shotgun (WGS) entry which is preliminary data.</text>
</comment>
<dbReference type="GO" id="GO:0006508">
    <property type="term" value="P:proteolysis"/>
    <property type="evidence" value="ECO:0007669"/>
    <property type="project" value="UniProtKB-KW"/>
</dbReference>
<feature type="domain" description="Glycosyl transferase family 51" evidence="18">
    <location>
        <begin position="69"/>
        <end position="241"/>
    </location>
</feature>
<dbReference type="Gene3D" id="1.10.3810.10">
    <property type="entry name" value="Biosynthetic peptidoglycan transglycosylase-like"/>
    <property type="match status" value="1"/>
</dbReference>
<comment type="catalytic activity">
    <reaction evidence="15">
        <text>Preferential cleavage: (Ac)2-L-Lys-D-Ala-|-D-Ala. Also transpeptidation of peptidyl-alanyl moieties that are N-acyl substituents of D-alanine.</text>
        <dbReference type="EC" id="3.4.16.4"/>
    </reaction>
</comment>
<dbReference type="GO" id="GO:0005886">
    <property type="term" value="C:plasma membrane"/>
    <property type="evidence" value="ECO:0007669"/>
    <property type="project" value="UniProtKB-SubCell"/>
</dbReference>
<evidence type="ECO:0000259" key="18">
    <source>
        <dbReference type="Pfam" id="PF00912"/>
    </source>
</evidence>
<gene>
    <name evidence="19" type="ORF">A3G52_01680</name>
</gene>
<keyword evidence="9" id="KW-0378">Hydrolase</keyword>
<name>A0A1G2P0V8_9BACT</name>
<dbReference type="GO" id="GO:0008658">
    <property type="term" value="F:penicillin binding"/>
    <property type="evidence" value="ECO:0007669"/>
    <property type="project" value="InterPro"/>
</dbReference>
<keyword evidence="13" id="KW-0511">Multifunctional enzyme</keyword>
<keyword evidence="10" id="KW-0133">Cell shape</keyword>
<protein>
    <submittedName>
        <fullName evidence="19">Uncharacterized protein</fullName>
    </submittedName>
</protein>
<evidence type="ECO:0000256" key="16">
    <source>
        <dbReference type="ARBA" id="ARBA00049902"/>
    </source>
</evidence>
<evidence type="ECO:0000256" key="7">
    <source>
        <dbReference type="ARBA" id="ARBA00022676"/>
    </source>
</evidence>
<comment type="similarity">
    <text evidence="2">In the C-terminal section; belongs to the transpeptidase family.</text>
</comment>
<reference evidence="19 20" key="1">
    <citation type="journal article" date="2016" name="Nat. Commun.">
        <title>Thousands of microbial genomes shed light on interconnected biogeochemical processes in an aquifer system.</title>
        <authorList>
            <person name="Anantharaman K."/>
            <person name="Brown C.T."/>
            <person name="Hug L.A."/>
            <person name="Sharon I."/>
            <person name="Castelle C.J."/>
            <person name="Probst A.J."/>
            <person name="Thomas B.C."/>
            <person name="Singh A."/>
            <person name="Wilkins M.J."/>
            <person name="Karaoz U."/>
            <person name="Brodie E.L."/>
            <person name="Williams K.H."/>
            <person name="Hubbard S.S."/>
            <person name="Banfield J.F."/>
        </authorList>
    </citation>
    <scope>NUCLEOTIDE SEQUENCE [LARGE SCALE GENOMIC DNA]</scope>
</reference>
<dbReference type="InterPro" id="IPR012338">
    <property type="entry name" value="Beta-lactam/transpept-like"/>
</dbReference>
<organism evidence="19 20">
    <name type="scientific">Candidatus Taylorbacteria bacterium RIFCSPLOWO2_12_FULL_43_20</name>
    <dbReference type="NCBI Taxonomy" id="1802332"/>
    <lineage>
        <taxon>Bacteria</taxon>
        <taxon>Candidatus Tayloriibacteriota</taxon>
    </lineage>
</organism>
<keyword evidence="8" id="KW-0808">Transferase</keyword>
<evidence type="ECO:0000256" key="4">
    <source>
        <dbReference type="ARBA" id="ARBA00022475"/>
    </source>
</evidence>
<dbReference type="GO" id="GO:0071555">
    <property type="term" value="P:cell wall organization"/>
    <property type="evidence" value="ECO:0007669"/>
    <property type="project" value="UniProtKB-KW"/>
</dbReference>
<sequence length="813" mass="90723">MNKFYLSSAKKRIVKDVVIISLALGALFFGSLVLWATTFELPDLNAFEQRKVAESTKIYDRTGKVLLYSVHENIKRTVVPNEEMSKNIKNATVAIEDAEFYQHRGIKPKSIVRAVFANLKSGKFSQGGSTITQQVIKNTFLTSEKTISRKVKEWVLALRLERVATKELILTTYLNEAPYGGNLYGVEEASQAYFGKTANDLTVAEAAYLAALPQAPTYYSPYGNHKQDLIARKNLVLNQMKENNFISEEEYKEAVAEKVNFRLREERGIKAPHFVIFVRERLVEKYGERAVEENGYKVITTLDYELQKKTEELTREYALKNKKQYDAENAGVVIMDPKTGQVLGMVGSRGYFDEEIDGNFNVTLAHRQPGSTFKPIVYAQAFKKGFVPETVVFDVKTQFSSNCSPSNLTSSGGCYSPDNYDEKYRGPISLRNALAQSVNIASVKVLHLAGLNDSLRLAKDLGIESLATASTYGLTLVLGGGEAALIDMTSAYAVFANEGRRNPYEVILKVEDRAGNVVEEFEKKETPVLPKDIALTVSDILSDNVARTPLYGPNSLLYFPGKDVAVKTGTTNDYKDAWTIGYTPTVVVGAWVGNNDNRPMDKKLSGLLVVPLWHAVMEEALKTVPEEKFSRPRAVDTSRYKPMVNGNWQGYVETANSGFPQVHSILHYVDVNDPLGPAPSNPARDSQYERWEYAVRSWSGRAGGSGTRDYGLPSGDQEIFDTVERKNYRITINRPKDGRKYALDEIIRVRLDYPSKFSPIKADFFNNGVYLGSSVEEPFNFSFIPSPGLNVFRAVLLDAEGNLGEDVSEFSAE</sequence>
<accession>A0A1G2P0V8</accession>
<keyword evidence="12" id="KW-0472">Membrane</keyword>
<dbReference type="GO" id="GO:0009002">
    <property type="term" value="F:serine-type D-Ala-D-Ala carboxypeptidase activity"/>
    <property type="evidence" value="ECO:0007669"/>
    <property type="project" value="UniProtKB-EC"/>
</dbReference>
<dbReference type="EMBL" id="MHSK01000021">
    <property type="protein sequence ID" value="OHA41987.1"/>
    <property type="molecule type" value="Genomic_DNA"/>
</dbReference>
<evidence type="ECO:0000256" key="8">
    <source>
        <dbReference type="ARBA" id="ARBA00022679"/>
    </source>
</evidence>
<comment type="catalytic activity">
    <reaction evidence="16">
        <text>[GlcNAc-(1-&gt;4)-Mur2Ac(oyl-L-Ala-gamma-D-Glu-L-Lys-D-Ala-D-Ala)](n)-di-trans,octa-cis-undecaprenyl diphosphate + beta-D-GlcNAc-(1-&gt;4)-Mur2Ac(oyl-L-Ala-gamma-D-Glu-L-Lys-D-Ala-D-Ala)-di-trans,octa-cis-undecaprenyl diphosphate = [GlcNAc-(1-&gt;4)-Mur2Ac(oyl-L-Ala-gamma-D-Glu-L-Lys-D-Ala-D-Ala)](n+1)-di-trans,octa-cis-undecaprenyl diphosphate + di-trans,octa-cis-undecaprenyl diphosphate + H(+)</text>
        <dbReference type="Rhea" id="RHEA:23708"/>
        <dbReference type="Rhea" id="RHEA-COMP:9602"/>
        <dbReference type="Rhea" id="RHEA-COMP:9603"/>
        <dbReference type="ChEBI" id="CHEBI:15378"/>
        <dbReference type="ChEBI" id="CHEBI:58405"/>
        <dbReference type="ChEBI" id="CHEBI:60033"/>
        <dbReference type="ChEBI" id="CHEBI:78435"/>
        <dbReference type="EC" id="2.4.99.28"/>
    </reaction>
</comment>
<evidence type="ECO:0000256" key="6">
    <source>
        <dbReference type="ARBA" id="ARBA00022670"/>
    </source>
</evidence>
<comment type="subcellular location">
    <subcellularLocation>
        <location evidence="1">Cell membrane</location>
    </subcellularLocation>
</comment>
<evidence type="ECO:0000313" key="19">
    <source>
        <dbReference type="EMBL" id="OHA41987.1"/>
    </source>
</evidence>
<evidence type="ECO:0000313" key="20">
    <source>
        <dbReference type="Proteomes" id="UP000177269"/>
    </source>
</evidence>
<dbReference type="Pfam" id="PF00905">
    <property type="entry name" value="Transpeptidase"/>
    <property type="match status" value="1"/>
</dbReference>
<evidence type="ECO:0000256" key="5">
    <source>
        <dbReference type="ARBA" id="ARBA00022645"/>
    </source>
</evidence>
<evidence type="ECO:0000256" key="2">
    <source>
        <dbReference type="ARBA" id="ARBA00007090"/>
    </source>
</evidence>
<dbReference type="PANTHER" id="PTHR32282:SF11">
    <property type="entry name" value="PENICILLIN-BINDING PROTEIN 1B"/>
    <property type="match status" value="1"/>
</dbReference>
<evidence type="ECO:0000259" key="17">
    <source>
        <dbReference type="Pfam" id="PF00905"/>
    </source>
</evidence>
<dbReference type="SUPFAM" id="SSF53955">
    <property type="entry name" value="Lysozyme-like"/>
    <property type="match status" value="1"/>
</dbReference>
<evidence type="ECO:0000256" key="11">
    <source>
        <dbReference type="ARBA" id="ARBA00022984"/>
    </source>
</evidence>
<dbReference type="SUPFAM" id="SSF56601">
    <property type="entry name" value="beta-lactamase/transpeptidase-like"/>
    <property type="match status" value="1"/>
</dbReference>
<keyword evidence="7" id="KW-0328">Glycosyltransferase</keyword>
<dbReference type="AlphaFoldDB" id="A0A1G2P0V8"/>
<keyword evidence="6" id="KW-0645">Protease</keyword>
<dbReference type="InterPro" id="IPR036950">
    <property type="entry name" value="PBP_transglycosylase"/>
</dbReference>
<dbReference type="InterPro" id="IPR001460">
    <property type="entry name" value="PCN-bd_Tpept"/>
</dbReference>
<evidence type="ECO:0000256" key="13">
    <source>
        <dbReference type="ARBA" id="ARBA00023268"/>
    </source>
</evidence>
<comment type="similarity">
    <text evidence="3">In the N-terminal section; belongs to the glycosyltransferase 51 family.</text>
</comment>
<dbReference type="Pfam" id="PF00912">
    <property type="entry name" value="Transgly"/>
    <property type="match status" value="1"/>
</dbReference>
<dbReference type="InterPro" id="IPR050396">
    <property type="entry name" value="Glycosyltr_51/Transpeptidase"/>
</dbReference>
<keyword evidence="4" id="KW-1003">Cell membrane</keyword>
<evidence type="ECO:0000256" key="12">
    <source>
        <dbReference type="ARBA" id="ARBA00023136"/>
    </source>
</evidence>
<keyword evidence="14" id="KW-0961">Cell wall biogenesis/degradation</keyword>
<evidence type="ECO:0000256" key="3">
    <source>
        <dbReference type="ARBA" id="ARBA00007739"/>
    </source>
</evidence>
<evidence type="ECO:0000256" key="9">
    <source>
        <dbReference type="ARBA" id="ARBA00022801"/>
    </source>
</evidence>
<feature type="domain" description="Penicillin-binding protein transpeptidase" evidence="17">
    <location>
        <begin position="331"/>
        <end position="586"/>
    </location>
</feature>
<evidence type="ECO:0000256" key="1">
    <source>
        <dbReference type="ARBA" id="ARBA00004236"/>
    </source>
</evidence>
<dbReference type="InterPro" id="IPR001264">
    <property type="entry name" value="Glyco_trans_51"/>
</dbReference>
<dbReference type="InterPro" id="IPR023346">
    <property type="entry name" value="Lysozyme-like_dom_sf"/>
</dbReference>
<evidence type="ECO:0000256" key="10">
    <source>
        <dbReference type="ARBA" id="ARBA00022960"/>
    </source>
</evidence>
<dbReference type="NCBIfam" id="TIGR02074">
    <property type="entry name" value="PBP_1a_fam"/>
    <property type="match status" value="1"/>
</dbReference>
<dbReference type="GO" id="GO:0008360">
    <property type="term" value="P:regulation of cell shape"/>
    <property type="evidence" value="ECO:0007669"/>
    <property type="project" value="UniProtKB-KW"/>
</dbReference>
<dbReference type="GO" id="GO:0009252">
    <property type="term" value="P:peptidoglycan biosynthetic process"/>
    <property type="evidence" value="ECO:0007669"/>
    <property type="project" value="UniProtKB-KW"/>
</dbReference>
<dbReference type="FunFam" id="1.10.3810.10:FF:000001">
    <property type="entry name" value="Penicillin-binding protein 1A"/>
    <property type="match status" value="1"/>
</dbReference>
<proteinExistence type="inferred from homology"/>
<dbReference type="GO" id="GO:0030288">
    <property type="term" value="C:outer membrane-bounded periplasmic space"/>
    <property type="evidence" value="ECO:0007669"/>
    <property type="project" value="TreeGrafter"/>
</dbReference>